<dbReference type="AlphaFoldDB" id="A0A261UMK2"/>
<dbReference type="Proteomes" id="UP000215767">
    <property type="component" value="Unassembled WGS sequence"/>
</dbReference>
<protein>
    <submittedName>
        <fullName evidence="1">Uncharacterized protein</fullName>
    </submittedName>
</protein>
<proteinExistence type="predicted"/>
<evidence type="ECO:0000313" key="1">
    <source>
        <dbReference type="EMBL" id="OZI62123.1"/>
    </source>
</evidence>
<comment type="caution">
    <text evidence="1">The sequence shown here is derived from an EMBL/GenBank/DDBJ whole genome shotgun (WGS) entry which is preliminary data.</text>
</comment>
<organism evidence="1 2">
    <name type="scientific">Bordetella genomosp. 11</name>
    <dbReference type="NCBI Taxonomy" id="1416808"/>
    <lineage>
        <taxon>Bacteria</taxon>
        <taxon>Pseudomonadati</taxon>
        <taxon>Pseudomonadota</taxon>
        <taxon>Betaproteobacteria</taxon>
        <taxon>Burkholderiales</taxon>
        <taxon>Alcaligenaceae</taxon>
        <taxon>Bordetella</taxon>
    </lineage>
</organism>
<gene>
    <name evidence="1" type="ORF">CAL28_23140</name>
</gene>
<name>A0A261UMK2_9BORD</name>
<keyword evidence="2" id="KW-1185">Reference proteome</keyword>
<dbReference type="EMBL" id="NEVS01000004">
    <property type="protein sequence ID" value="OZI62123.1"/>
    <property type="molecule type" value="Genomic_DNA"/>
</dbReference>
<reference evidence="2" key="1">
    <citation type="submission" date="2017-05" db="EMBL/GenBank/DDBJ databases">
        <title>Complete and WGS of Bordetella genogroups.</title>
        <authorList>
            <person name="Spilker T."/>
            <person name="Lipuma J."/>
        </authorList>
    </citation>
    <scope>NUCLEOTIDE SEQUENCE [LARGE SCALE GENOMIC DNA]</scope>
    <source>
        <strain evidence="2">AU8856</strain>
    </source>
</reference>
<accession>A0A261UMK2</accession>
<evidence type="ECO:0000313" key="2">
    <source>
        <dbReference type="Proteomes" id="UP000215767"/>
    </source>
</evidence>
<sequence length="149" mass="17101">MPISRCNVRSLFTQHKSPQIQYADVVQAPFDLASRFFILLTSKGINELDRDKEGEQISLSTQFSLNVITLRPQLNNKQFCSTRILVTNRCFCGEFTSDQIVLLIAECFDKGPRVDEPCAEHRNHPAPTREMNRISAQLFEQIACIKVRR</sequence>